<reference evidence="2 3" key="1">
    <citation type="submission" date="2024-04" db="EMBL/GenBank/DDBJ databases">
        <title>genome sequences of Mucor flavus KT1a and Helicostylum pulchrum KT1b strains isolated from the surface of a dry-aged beef.</title>
        <authorList>
            <person name="Toyotome T."/>
            <person name="Hosono M."/>
            <person name="Torimaru M."/>
            <person name="Fukuda K."/>
            <person name="Mikami N."/>
        </authorList>
    </citation>
    <scope>NUCLEOTIDE SEQUENCE [LARGE SCALE GENOMIC DNA]</scope>
    <source>
        <strain evidence="2 3">KT1a</strain>
    </source>
</reference>
<name>A0ABP9ZBN1_9FUNG</name>
<organism evidence="2 3">
    <name type="scientific">Mucor flavus</name>
    <dbReference type="NCBI Taxonomy" id="439312"/>
    <lineage>
        <taxon>Eukaryota</taxon>
        <taxon>Fungi</taxon>
        <taxon>Fungi incertae sedis</taxon>
        <taxon>Mucoromycota</taxon>
        <taxon>Mucoromycotina</taxon>
        <taxon>Mucoromycetes</taxon>
        <taxon>Mucorales</taxon>
        <taxon>Mucorineae</taxon>
        <taxon>Mucoraceae</taxon>
        <taxon>Mucor</taxon>
    </lineage>
</organism>
<dbReference type="EMBL" id="BAABUK010000032">
    <property type="protein sequence ID" value="GAA5816525.1"/>
    <property type="molecule type" value="Genomic_DNA"/>
</dbReference>
<gene>
    <name evidence="2" type="ORF">MFLAVUS_010054</name>
</gene>
<proteinExistence type="predicted"/>
<evidence type="ECO:0000313" key="2">
    <source>
        <dbReference type="EMBL" id="GAA5816525.1"/>
    </source>
</evidence>
<evidence type="ECO:0000313" key="3">
    <source>
        <dbReference type="Proteomes" id="UP001473302"/>
    </source>
</evidence>
<feature type="compositionally biased region" description="Polar residues" evidence="1">
    <location>
        <begin position="96"/>
        <end position="108"/>
    </location>
</feature>
<keyword evidence="3" id="KW-1185">Reference proteome</keyword>
<dbReference type="Proteomes" id="UP001473302">
    <property type="component" value="Unassembled WGS sequence"/>
</dbReference>
<feature type="region of interest" description="Disordered" evidence="1">
    <location>
        <begin position="86"/>
        <end position="109"/>
    </location>
</feature>
<sequence>MFDKWIKTGHLDRHGNLVVNSDFLKNPIDRQKLNSNINKTAQENGVFVEYNPFVGTNTKKDLTGIVSQSSSVSSIKTCEKHHVQERPRRFDKSKVATKSNVPSASGTKTGKEPIVEIITHSDATTDSEIIVSSETTENSTRVKLKIEPGHGIKCIRINFGTNERNDD</sequence>
<evidence type="ECO:0000256" key="1">
    <source>
        <dbReference type="SAM" id="MobiDB-lite"/>
    </source>
</evidence>
<accession>A0ABP9ZBN1</accession>
<protein>
    <submittedName>
        <fullName evidence="2">Uncharacterized protein</fullName>
    </submittedName>
</protein>
<comment type="caution">
    <text evidence="2">The sequence shown here is derived from an EMBL/GenBank/DDBJ whole genome shotgun (WGS) entry which is preliminary data.</text>
</comment>